<dbReference type="GO" id="GO:0016810">
    <property type="term" value="F:hydrolase activity, acting on carbon-nitrogen (but not peptide) bonds"/>
    <property type="evidence" value="ECO:0007669"/>
    <property type="project" value="InterPro"/>
</dbReference>
<dbReference type="Gene3D" id="3.10.310.70">
    <property type="match status" value="1"/>
</dbReference>
<dbReference type="InterPro" id="IPR011059">
    <property type="entry name" value="Metal-dep_hydrolase_composite"/>
</dbReference>
<protein>
    <recommendedName>
        <fullName evidence="1">Amidohydrolase 3 domain-containing protein</fullName>
    </recommendedName>
</protein>
<accession>A0A7M3MJ13</accession>
<gene>
    <name evidence="2" type="ORF">DPQ33_03220</name>
</gene>
<proteinExistence type="predicted"/>
<comment type="caution">
    <text evidence="2">The sequence shown here is derived from an EMBL/GenBank/DDBJ whole genome shotgun (WGS) entry which is preliminary data.</text>
</comment>
<dbReference type="InterPro" id="IPR032466">
    <property type="entry name" value="Metal_Hydrolase"/>
</dbReference>
<dbReference type="AlphaFoldDB" id="A0A7M3MJ13"/>
<dbReference type="SUPFAM" id="SSF51338">
    <property type="entry name" value="Composite domain of metallo-dependent hydrolases"/>
    <property type="match status" value="1"/>
</dbReference>
<evidence type="ECO:0000313" key="3">
    <source>
        <dbReference type="Proteomes" id="UP000448292"/>
    </source>
</evidence>
<keyword evidence="3" id="KW-1185">Reference proteome</keyword>
<evidence type="ECO:0000313" key="2">
    <source>
        <dbReference type="EMBL" id="TVM19385.1"/>
    </source>
</evidence>
<dbReference type="Gene3D" id="3.20.20.140">
    <property type="entry name" value="Metal-dependent hydrolases"/>
    <property type="match status" value="1"/>
</dbReference>
<dbReference type="Pfam" id="PF07969">
    <property type="entry name" value="Amidohydro_3"/>
    <property type="match status" value="1"/>
</dbReference>
<dbReference type="PANTHER" id="PTHR22642">
    <property type="entry name" value="IMIDAZOLONEPROPIONASE"/>
    <property type="match status" value="1"/>
</dbReference>
<dbReference type="OrthoDB" id="5485695at2"/>
<dbReference type="InterPro" id="IPR033932">
    <property type="entry name" value="YtcJ-like"/>
</dbReference>
<feature type="domain" description="Amidohydrolase 3" evidence="1">
    <location>
        <begin position="50"/>
        <end position="533"/>
    </location>
</feature>
<dbReference type="PANTHER" id="PTHR22642:SF2">
    <property type="entry name" value="PROTEIN LONG AFTER FAR-RED 3"/>
    <property type="match status" value="1"/>
</dbReference>
<dbReference type="Gene3D" id="2.30.40.10">
    <property type="entry name" value="Urease, subunit C, domain 1"/>
    <property type="match status" value="1"/>
</dbReference>
<organism evidence="2 3">
    <name type="scientific">Oceanidesulfovibrio indonesiensis</name>
    <dbReference type="NCBI Taxonomy" id="54767"/>
    <lineage>
        <taxon>Bacteria</taxon>
        <taxon>Pseudomonadati</taxon>
        <taxon>Thermodesulfobacteriota</taxon>
        <taxon>Desulfovibrionia</taxon>
        <taxon>Desulfovibrionales</taxon>
        <taxon>Desulfovibrionaceae</taxon>
        <taxon>Oceanidesulfovibrio</taxon>
    </lineage>
</organism>
<evidence type="ECO:0000259" key="1">
    <source>
        <dbReference type="Pfam" id="PF07969"/>
    </source>
</evidence>
<reference evidence="2 3" key="1">
    <citation type="submission" date="2018-06" db="EMBL/GenBank/DDBJ databases">
        <title>Complete genome of Desulfovibrio indonesiensis P37SLT.</title>
        <authorList>
            <person name="Crispim J.S."/>
            <person name="Vidigal P.M.P."/>
            <person name="Silva L.C.F."/>
            <person name="Laguardia C.N."/>
            <person name="Araujo L.C."/>
            <person name="Dias R.S."/>
            <person name="Sousa M.P."/>
            <person name="Paula S.O."/>
            <person name="Silva C."/>
        </authorList>
    </citation>
    <scope>NUCLEOTIDE SEQUENCE [LARGE SCALE GENOMIC DNA]</scope>
    <source>
        <strain evidence="2 3">P37SLT</strain>
    </source>
</reference>
<dbReference type="Proteomes" id="UP000448292">
    <property type="component" value="Unassembled WGS sequence"/>
</dbReference>
<dbReference type="CDD" id="cd01300">
    <property type="entry name" value="YtcJ_like"/>
    <property type="match status" value="1"/>
</dbReference>
<sequence>MNATLFYNAEVVTMDDHAPHTDAVLVRCGRVEALGAEATAKAGDIANRCDMRGACIVPGFTESHIHYFDWALALKRLMLDKAECLEDVLDAVAAESAKPERDWVIGYGWYEGDWPQARIFTKRDLDAVCPDKPAILWRADLHLAVANSAALAAAGISRGTPQPAMGRIDMDENGEPTGVLRDWGINPVRELALASLTDTEIDEAFADAQSELHRYGITAVHDLRLMGGIEAGAALAAWQRLRHSGRMRLRSWCCMAGEHLEYAIRLGLRTGLGDEWLRMGHFKVYSDGSMGAKTAWVLDPYCEASGGGAGLPMFAMDEIGRMLRLAHECGNSLTIHAIGDRAVRDLAALLAEAESCAPSQRFAPDRIEHMQMVRTEDLHRYAALAPGCVAVSVQPSHLVLDMDMIDGEFGDLGRFTYPFASLLRAGLTLAFGSDCPVTHFDPLRGMHAAITRNVPGCEAEPWHSHECITAEEALRAYTMGPAASCGLAEEQGSITPGKLADFAVLSKNPLDIPAAELPDVRVLKTIVAGEVVHAAPENG</sequence>
<dbReference type="SUPFAM" id="SSF51556">
    <property type="entry name" value="Metallo-dependent hydrolases"/>
    <property type="match status" value="1"/>
</dbReference>
<dbReference type="InterPro" id="IPR013108">
    <property type="entry name" value="Amidohydro_3"/>
</dbReference>
<dbReference type="EMBL" id="QMIE01000002">
    <property type="protein sequence ID" value="TVM19385.1"/>
    <property type="molecule type" value="Genomic_DNA"/>
</dbReference>
<name>A0A7M3MJ13_9BACT</name>